<comment type="caution">
    <text evidence="2">The sequence shown here is derived from an EMBL/GenBank/DDBJ whole genome shotgun (WGS) entry which is preliminary data.</text>
</comment>
<dbReference type="RefSeq" id="WP_083225124.1">
    <property type="nucleotide sequence ID" value="NZ_RLII01000005.1"/>
</dbReference>
<gene>
    <name evidence="2" type="ORF">EFD62_06345</name>
</gene>
<dbReference type="InterPro" id="IPR021215">
    <property type="entry name" value="DUF2752"/>
</dbReference>
<organism evidence="2 3">
    <name type="scientific">Acetivibrio mesophilus</name>
    <dbReference type="NCBI Taxonomy" id="2487273"/>
    <lineage>
        <taxon>Bacteria</taxon>
        <taxon>Bacillati</taxon>
        <taxon>Bacillota</taxon>
        <taxon>Clostridia</taxon>
        <taxon>Eubacteriales</taxon>
        <taxon>Oscillospiraceae</taxon>
        <taxon>Acetivibrio</taxon>
    </lineage>
</organism>
<evidence type="ECO:0000313" key="3">
    <source>
        <dbReference type="Proteomes" id="UP000289166"/>
    </source>
</evidence>
<reference evidence="3" key="1">
    <citation type="submission" date="2018-11" db="EMBL/GenBank/DDBJ databases">
        <title>Genome sequencing of a novel mesophilic and cellulolytic organism within the genus Hungateiclostridium.</title>
        <authorList>
            <person name="Rettenmaier R."/>
            <person name="Liebl W."/>
            <person name="Zverlov V."/>
        </authorList>
    </citation>
    <scope>NUCLEOTIDE SEQUENCE [LARGE SCALE GENOMIC DNA]</scope>
    <source>
        <strain evidence="3">N2K1</strain>
    </source>
</reference>
<feature type="transmembrane region" description="Helical" evidence="1">
    <location>
        <begin position="35"/>
        <end position="55"/>
    </location>
</feature>
<dbReference type="Proteomes" id="UP000289166">
    <property type="component" value="Unassembled WGS sequence"/>
</dbReference>
<keyword evidence="3" id="KW-1185">Reference proteome</keyword>
<name>A0A4Q0I5J2_9FIRM</name>
<keyword evidence="1" id="KW-0812">Transmembrane</keyword>
<dbReference type="AlphaFoldDB" id="A0A4Q0I5J2"/>
<dbReference type="OrthoDB" id="9815897at2"/>
<keyword evidence="1" id="KW-1133">Transmembrane helix</keyword>
<proteinExistence type="predicted"/>
<feature type="transmembrane region" description="Helical" evidence="1">
    <location>
        <begin position="67"/>
        <end position="88"/>
    </location>
</feature>
<keyword evidence="1" id="KW-0472">Membrane</keyword>
<sequence>MGLCIFKNFFGLPCPGCGMTRAYFSLFKFDLASAFYYHPLFLLPVILAIIVVFKNNSFFVRLYKNNILWVSVSAGFILLWIVRLILFFPDTPPMEYNSKALIPQLFRLFGG</sequence>
<dbReference type="EMBL" id="RLII01000005">
    <property type="protein sequence ID" value="RXE59568.1"/>
    <property type="molecule type" value="Genomic_DNA"/>
</dbReference>
<dbReference type="Pfam" id="PF10825">
    <property type="entry name" value="DUF2752"/>
    <property type="match status" value="1"/>
</dbReference>
<accession>A0A4Q0I5J2</accession>
<protein>
    <submittedName>
        <fullName evidence="2">DUF2752 domain-containing protein</fullName>
    </submittedName>
</protein>
<evidence type="ECO:0000313" key="2">
    <source>
        <dbReference type="EMBL" id="RXE59568.1"/>
    </source>
</evidence>
<evidence type="ECO:0000256" key="1">
    <source>
        <dbReference type="SAM" id="Phobius"/>
    </source>
</evidence>